<comment type="subcellular location">
    <subcellularLocation>
        <location evidence="1">Mitochondrion</location>
    </subcellularLocation>
</comment>
<evidence type="ECO:0000256" key="5">
    <source>
        <dbReference type="ARBA" id="ARBA00023128"/>
    </source>
</evidence>
<evidence type="ECO:0000256" key="9">
    <source>
        <dbReference type="ARBA" id="ARBA00035511"/>
    </source>
</evidence>
<dbReference type="EMBL" id="LK052913">
    <property type="protein sequence ID" value="CDR47086.1"/>
    <property type="molecule type" value="Genomic_DNA"/>
</dbReference>
<dbReference type="PANTHER" id="PTHR28184">
    <property type="entry name" value="MITOCHONDRIAL HOMOLOGOUS RECOMBINATION PROTEIN 1"/>
    <property type="match status" value="1"/>
</dbReference>
<protein>
    <recommendedName>
        <fullName evidence="8">Large ribosomal subunit protein mL67</fullName>
    </recommendedName>
    <alternativeName>
        <fullName evidence="9">Mitochondrial homologous recombination protein 1</fullName>
    </alternativeName>
</protein>
<dbReference type="GO" id="GO:0003735">
    <property type="term" value="F:structural constituent of ribosome"/>
    <property type="evidence" value="ECO:0007669"/>
    <property type="project" value="TreeGrafter"/>
</dbReference>
<dbReference type="GO" id="GO:0005739">
    <property type="term" value="C:mitochondrion"/>
    <property type="evidence" value="ECO:0007669"/>
    <property type="project" value="UniProtKB-SubCell"/>
</dbReference>
<keyword evidence="7" id="KW-0687">Ribonucleoprotein</keyword>
<keyword evidence="3" id="KW-0689">Ribosomal protein</keyword>
<dbReference type="OrthoDB" id="5333655at2759"/>
<dbReference type="GO" id="GO:1990904">
    <property type="term" value="C:ribonucleoprotein complex"/>
    <property type="evidence" value="ECO:0007669"/>
    <property type="project" value="UniProtKB-KW"/>
</dbReference>
<reference evidence="11" key="3">
    <citation type="submission" date="2017-01" db="EMBL/GenBank/DDBJ databases">
        <authorList>
            <person name="Mah S.A."/>
            <person name="Swanson W.J."/>
            <person name="Moy G.W."/>
            <person name="Vacquier V.D."/>
        </authorList>
    </citation>
    <scope>NUCLEOTIDE SEQUENCE [LARGE SCALE GENOMIC DNA]</scope>
    <source>
        <strain evidence="11">65</strain>
    </source>
</reference>
<dbReference type="VEuPathDB" id="FungiDB:BON22_4639"/>
<sequence>MSNRFRTANWLAKNGYGPQVFLFRNIESGQVLYSQLPTFTDYQLKVQFQRPNWENRKPSLRRDIWRIMAVSDFESYEAAVEAYETLVRLRSMRDLTLKDVAMRFRPRNKDGNIWYSAQFRPVYTQEAVSDLATTIDHIQSKTKIHWEDEWRKGDLSNWDKDLVEHELMDRVALHTPKALLEDLRQRARAEFKQLRAQEAAIEGAVEQRV</sequence>
<evidence type="ECO:0000256" key="8">
    <source>
        <dbReference type="ARBA" id="ARBA00035185"/>
    </source>
</evidence>
<comment type="similarity">
    <text evidence="2">Belongs to the mitochondrion-specific ribosomal protein mL67 family.</text>
</comment>
<evidence type="ECO:0000313" key="10">
    <source>
        <dbReference type="EMBL" id="CDR47086.1"/>
    </source>
</evidence>
<evidence type="ECO:0000256" key="2">
    <source>
        <dbReference type="ARBA" id="ARBA00010741"/>
    </source>
</evidence>
<evidence type="ECO:0000256" key="6">
    <source>
        <dbReference type="ARBA" id="ARBA00023163"/>
    </source>
</evidence>
<dbReference type="GO" id="GO:0005840">
    <property type="term" value="C:ribosome"/>
    <property type="evidence" value="ECO:0007669"/>
    <property type="project" value="UniProtKB-KW"/>
</dbReference>
<dbReference type="Proteomes" id="UP000189513">
    <property type="component" value="Unassembled WGS sequence"/>
</dbReference>
<evidence type="ECO:0000256" key="7">
    <source>
        <dbReference type="ARBA" id="ARBA00023274"/>
    </source>
</evidence>
<dbReference type="InterPro" id="IPR024629">
    <property type="entry name" value="Ribosomal_mL67"/>
</dbReference>
<dbReference type="EMBL" id="MPUK01000011">
    <property type="protein sequence ID" value="ONH65420.1"/>
    <property type="molecule type" value="Genomic_DNA"/>
</dbReference>
<evidence type="ECO:0000256" key="4">
    <source>
        <dbReference type="ARBA" id="ARBA00023015"/>
    </source>
</evidence>
<organism evidence="10">
    <name type="scientific">Cyberlindnera fabianii</name>
    <name type="common">Yeast</name>
    <name type="synonym">Hansenula fabianii</name>
    <dbReference type="NCBI Taxonomy" id="36022"/>
    <lineage>
        <taxon>Eukaryota</taxon>
        <taxon>Fungi</taxon>
        <taxon>Dikarya</taxon>
        <taxon>Ascomycota</taxon>
        <taxon>Saccharomycotina</taxon>
        <taxon>Saccharomycetes</taxon>
        <taxon>Phaffomycetales</taxon>
        <taxon>Phaffomycetaceae</taxon>
        <taxon>Cyberlindnera</taxon>
    </lineage>
</organism>
<name>A0A061BCP0_CYBFA</name>
<keyword evidence="6" id="KW-0804">Transcription</keyword>
<dbReference type="GO" id="GO:0000150">
    <property type="term" value="F:DNA strand exchange activity"/>
    <property type="evidence" value="ECO:0007669"/>
    <property type="project" value="InterPro"/>
</dbReference>
<dbReference type="STRING" id="36022.A0A061BCP0"/>
<keyword evidence="5" id="KW-0496">Mitochondrion</keyword>
<proteinExistence type="inferred from homology"/>
<evidence type="ECO:0000256" key="1">
    <source>
        <dbReference type="ARBA" id="ARBA00004173"/>
    </source>
</evidence>
<dbReference type="AlphaFoldDB" id="A0A061BCP0"/>
<keyword evidence="4" id="KW-0805">Transcription regulation</keyword>
<dbReference type="PANTHER" id="PTHR28184:SF1">
    <property type="entry name" value="LARGE RIBOSOMAL SUBUNIT PROTEIN ML67"/>
    <property type="match status" value="1"/>
</dbReference>
<gene>
    <name evidence="11" type="ORF">BON22_4639</name>
    <name evidence="10" type="ORF">CYFA0S_28e00474g</name>
</gene>
<dbReference type="OMA" id="YRPTYTQ"/>
<dbReference type="Pfam" id="PF12829">
    <property type="entry name" value="Mhr1"/>
    <property type="match status" value="1"/>
</dbReference>
<evidence type="ECO:0000256" key="3">
    <source>
        <dbReference type="ARBA" id="ARBA00022980"/>
    </source>
</evidence>
<keyword evidence="12" id="KW-1185">Reference proteome</keyword>
<dbReference type="GO" id="GO:0003697">
    <property type="term" value="F:single-stranded DNA binding"/>
    <property type="evidence" value="ECO:0007669"/>
    <property type="project" value="InterPro"/>
</dbReference>
<evidence type="ECO:0000313" key="11">
    <source>
        <dbReference type="EMBL" id="ONH65420.1"/>
    </source>
</evidence>
<evidence type="ECO:0000313" key="12">
    <source>
        <dbReference type="Proteomes" id="UP000189513"/>
    </source>
</evidence>
<reference evidence="10" key="1">
    <citation type="journal article" date="2014" name="Genome Announc.">
        <title>Genome sequence of the yeast Cyberlindnera fabianii (Hansenula fabianii).</title>
        <authorList>
            <person name="Freel K.C."/>
            <person name="Sarilar V."/>
            <person name="Neuveglise C."/>
            <person name="Devillers H."/>
            <person name="Friedrich A."/>
            <person name="Schacherer J."/>
        </authorList>
    </citation>
    <scope>NUCLEOTIDE SEQUENCE</scope>
    <source>
        <strain evidence="10">YJS4271</strain>
    </source>
</reference>
<reference evidence="12" key="2">
    <citation type="journal article" date="2017" name="Genome Announc.">
        <title>Genome sequences of Cyberlindnera fabianii 65, Pichia kudriavzevii 129, and Saccharomyces cerevisiae 131 isolated from fermented masau fruits in Zimbabwe.</title>
        <authorList>
            <person name="van Rijswijck I.M.H."/>
            <person name="Derks M.F.L."/>
            <person name="Abee T."/>
            <person name="de Ridder D."/>
            <person name="Smid E.J."/>
        </authorList>
    </citation>
    <scope>NUCLEOTIDE SEQUENCE [LARGE SCALE GENOMIC DNA]</scope>
    <source>
        <strain evidence="12">65</strain>
    </source>
</reference>
<accession>A0A061BCP0</accession>